<dbReference type="SUPFAM" id="SSF52172">
    <property type="entry name" value="CheY-like"/>
    <property type="match status" value="1"/>
</dbReference>
<comment type="caution">
    <text evidence="12">The sequence shown here is derived from an EMBL/GenBank/DDBJ whole genome shotgun (WGS) entry which is preliminary data.</text>
</comment>
<dbReference type="PROSITE" id="PS50110">
    <property type="entry name" value="RESPONSE_REGULATORY"/>
    <property type="match status" value="1"/>
</dbReference>
<dbReference type="GO" id="GO:0009736">
    <property type="term" value="P:cytokinin-activated signaling pathway"/>
    <property type="evidence" value="ECO:0007669"/>
    <property type="project" value="InterPro"/>
</dbReference>
<protein>
    <recommendedName>
        <fullName evidence="13">Response regulatory domain-containing protein</fullName>
    </recommendedName>
</protein>
<accession>A0A165A1E0</accession>
<dbReference type="SUPFAM" id="SSF46689">
    <property type="entry name" value="Homeodomain-like"/>
    <property type="match status" value="1"/>
</dbReference>
<evidence type="ECO:0000256" key="4">
    <source>
        <dbReference type="ARBA" id="ARBA00023015"/>
    </source>
</evidence>
<keyword evidence="7" id="KW-0539">Nucleus</keyword>
<keyword evidence="6" id="KW-0804">Transcription</keyword>
<keyword evidence="5" id="KW-0010">Activator</keyword>
<dbReference type="NCBIfam" id="TIGR01557">
    <property type="entry name" value="myb_SHAQKYF"/>
    <property type="match status" value="1"/>
</dbReference>
<dbReference type="Gramene" id="KZM96754">
    <property type="protein sequence ID" value="KZM96754"/>
    <property type="gene ID" value="DCAR_015884"/>
</dbReference>
<dbReference type="Pfam" id="PF00072">
    <property type="entry name" value="Response_reg"/>
    <property type="match status" value="1"/>
</dbReference>
<keyword evidence="3" id="KW-0902">Two-component regulatory system</keyword>
<keyword evidence="2 8" id="KW-0597">Phosphoprotein</keyword>
<evidence type="ECO:0000256" key="7">
    <source>
        <dbReference type="ARBA" id="ARBA00023242"/>
    </source>
</evidence>
<proteinExistence type="predicted"/>
<evidence type="ECO:0000313" key="12">
    <source>
        <dbReference type="EMBL" id="KZM96754.1"/>
    </source>
</evidence>
<evidence type="ECO:0000256" key="6">
    <source>
        <dbReference type="ARBA" id="ARBA00023163"/>
    </source>
</evidence>
<dbReference type="Gene3D" id="1.10.10.60">
    <property type="entry name" value="Homeodomain-like"/>
    <property type="match status" value="1"/>
</dbReference>
<dbReference type="FunFam" id="1.10.10.60:FF:000007">
    <property type="entry name" value="Two-component response regulator"/>
    <property type="match status" value="1"/>
</dbReference>
<evidence type="ECO:0000256" key="1">
    <source>
        <dbReference type="ARBA" id="ARBA00004123"/>
    </source>
</evidence>
<dbReference type="InterPro" id="IPR011006">
    <property type="entry name" value="CheY-like_superfamily"/>
</dbReference>
<dbReference type="Gene3D" id="3.40.50.2300">
    <property type="match status" value="1"/>
</dbReference>
<organism evidence="12">
    <name type="scientific">Daucus carota subsp. sativus</name>
    <name type="common">Carrot</name>
    <dbReference type="NCBI Taxonomy" id="79200"/>
    <lineage>
        <taxon>Eukaryota</taxon>
        <taxon>Viridiplantae</taxon>
        <taxon>Streptophyta</taxon>
        <taxon>Embryophyta</taxon>
        <taxon>Tracheophyta</taxon>
        <taxon>Spermatophyta</taxon>
        <taxon>Magnoliopsida</taxon>
        <taxon>eudicotyledons</taxon>
        <taxon>Gunneridae</taxon>
        <taxon>Pentapetalae</taxon>
        <taxon>asterids</taxon>
        <taxon>campanulids</taxon>
        <taxon>Apiales</taxon>
        <taxon>Apiaceae</taxon>
        <taxon>Apioideae</taxon>
        <taxon>Scandiceae</taxon>
        <taxon>Daucinae</taxon>
        <taxon>Daucus</taxon>
        <taxon>Daucus sect. Daucus</taxon>
    </lineage>
</organism>
<sequence length="454" mass="51197">MLGNKSFDLVLTDVHMPDMNGFELQRCIIQEFSLPVILISADTRAEVMCNGLKNGAQRFLVKPVMADDLKDIWQFAKWWKRTKNIISAPPSQISGSSQESVTMVDSHNGKNTRLVWTWDLHSRFVEAILLIGYHRAVPTNILEVMNVEGLTRRHVASHLQKYQRFLQSVLDGKKRIEFSRWIDPDYHSRFASGNPDLILLKQLINGKQKRTLASDNLLRPTKHENTRTPNGSKSSFGRLPPFTIGDGSSSRSNNATLMQINDSSTNVASRVLGNATLPKAQNEYMGSLIRNNTSNLIKNLSYTTNQMDYSDQNTLADENDNNTGNSGAHGGANNIMFSSTNNVTPSSFSHFWENFQSKQSINVGDKNSNYIFYGNNINTDQLTQLGNNHEDPSMAISSGANHFGNTPAMNLHEMDGEKKTDGSWFDNIGREDEKDCWFDIEIDEDEDYNPKKEF</sequence>
<dbReference type="PANTHER" id="PTHR43874:SF19">
    <property type="entry name" value="RESPONSE REGULATOR 23-RELATED"/>
    <property type="match status" value="1"/>
</dbReference>
<feature type="region of interest" description="Disordered" evidence="9">
    <location>
        <begin position="215"/>
        <end position="254"/>
    </location>
</feature>
<evidence type="ECO:0000256" key="8">
    <source>
        <dbReference type="PROSITE-ProRule" id="PRU00169"/>
    </source>
</evidence>
<dbReference type="OrthoDB" id="21225at2759"/>
<name>A0A165A1E0_DAUCS</name>
<dbReference type="EMBL" id="LNRQ01000004">
    <property type="protein sequence ID" value="KZM96754.1"/>
    <property type="molecule type" value="Genomic_DNA"/>
</dbReference>
<feature type="domain" description="HTH myb-type" evidence="11">
    <location>
        <begin position="116"/>
        <end position="167"/>
    </location>
</feature>
<feature type="domain" description="Response regulatory" evidence="10">
    <location>
        <begin position="1"/>
        <end position="77"/>
    </location>
</feature>
<dbReference type="KEGG" id="dcr:108217989"/>
<evidence type="ECO:0000259" key="11">
    <source>
        <dbReference type="PROSITE" id="PS51294"/>
    </source>
</evidence>
<evidence type="ECO:0000256" key="5">
    <source>
        <dbReference type="ARBA" id="ARBA00023159"/>
    </source>
</evidence>
<dbReference type="PANTHER" id="PTHR43874">
    <property type="entry name" value="TWO-COMPONENT RESPONSE REGULATOR"/>
    <property type="match status" value="1"/>
</dbReference>
<feature type="modified residue" description="4-aspartylphosphate" evidence="8">
    <location>
        <position position="13"/>
    </location>
</feature>
<evidence type="ECO:0000256" key="2">
    <source>
        <dbReference type="ARBA" id="ARBA00022553"/>
    </source>
</evidence>
<evidence type="ECO:0000256" key="3">
    <source>
        <dbReference type="ARBA" id="ARBA00023012"/>
    </source>
</evidence>
<comment type="subcellular location">
    <subcellularLocation>
        <location evidence="1">Nucleus</location>
    </subcellularLocation>
</comment>
<dbReference type="InterPro" id="IPR001789">
    <property type="entry name" value="Sig_transdc_resp-reg_receiver"/>
</dbReference>
<reference evidence="12" key="1">
    <citation type="journal article" date="2016" name="Nat. Genet.">
        <title>A high-quality carrot genome assembly provides new insights into carotenoid accumulation and asterid genome evolution.</title>
        <authorList>
            <person name="Iorizzo M."/>
            <person name="Ellison S."/>
            <person name="Senalik D."/>
            <person name="Zeng P."/>
            <person name="Satapoomin P."/>
            <person name="Huang J."/>
            <person name="Bowman M."/>
            <person name="Iovene M."/>
            <person name="Sanseverino W."/>
            <person name="Cavagnaro P."/>
            <person name="Yildiz M."/>
            <person name="Macko-Podgorni A."/>
            <person name="Moranska E."/>
            <person name="Grzebelus E."/>
            <person name="Grzebelus D."/>
            <person name="Ashrafi H."/>
            <person name="Zheng Z."/>
            <person name="Cheng S."/>
            <person name="Spooner D."/>
            <person name="Van Deynze A."/>
            <person name="Simon P."/>
        </authorList>
    </citation>
    <scope>NUCLEOTIDE SEQUENCE [LARGE SCALE GENOMIC DNA]</scope>
    <source>
        <tissue evidence="12">Leaf</tissue>
    </source>
</reference>
<dbReference type="InterPro" id="IPR045279">
    <property type="entry name" value="ARR-like"/>
</dbReference>
<dbReference type="GO" id="GO:0005634">
    <property type="term" value="C:nucleus"/>
    <property type="evidence" value="ECO:0007669"/>
    <property type="project" value="UniProtKB-SubCell"/>
</dbReference>
<dbReference type="InterPro" id="IPR017930">
    <property type="entry name" value="Myb_dom"/>
</dbReference>
<dbReference type="InterPro" id="IPR006447">
    <property type="entry name" value="Myb_dom_plants"/>
</dbReference>
<dbReference type="GO" id="GO:0000160">
    <property type="term" value="P:phosphorelay signal transduction system"/>
    <property type="evidence" value="ECO:0007669"/>
    <property type="project" value="UniProtKB-KW"/>
</dbReference>
<dbReference type="AlphaFoldDB" id="A0A165A1E0"/>
<evidence type="ECO:0008006" key="13">
    <source>
        <dbReference type="Google" id="ProtNLM"/>
    </source>
</evidence>
<dbReference type="GO" id="GO:0003677">
    <property type="term" value="F:DNA binding"/>
    <property type="evidence" value="ECO:0007669"/>
    <property type="project" value="InterPro"/>
</dbReference>
<dbReference type="PROSITE" id="PS51294">
    <property type="entry name" value="HTH_MYB"/>
    <property type="match status" value="1"/>
</dbReference>
<gene>
    <name evidence="12" type="ORF">DCAR_015884</name>
</gene>
<dbReference type="InterPro" id="IPR009057">
    <property type="entry name" value="Homeodomain-like_sf"/>
</dbReference>
<keyword evidence="4" id="KW-0805">Transcription regulation</keyword>
<evidence type="ECO:0000259" key="10">
    <source>
        <dbReference type="PROSITE" id="PS50110"/>
    </source>
</evidence>
<evidence type="ECO:0000256" key="9">
    <source>
        <dbReference type="SAM" id="MobiDB-lite"/>
    </source>
</evidence>